<dbReference type="PANTHER" id="PTHR24356">
    <property type="entry name" value="SERINE/THREONINE-PROTEIN KINASE"/>
    <property type="match status" value="1"/>
</dbReference>
<evidence type="ECO:0000256" key="3">
    <source>
        <dbReference type="ARBA" id="ARBA00022527"/>
    </source>
</evidence>
<organism evidence="13 14">
    <name type="scientific">Ranitomeya imitator</name>
    <name type="common">mimic poison frog</name>
    <dbReference type="NCBI Taxonomy" id="111125"/>
    <lineage>
        <taxon>Eukaryota</taxon>
        <taxon>Metazoa</taxon>
        <taxon>Chordata</taxon>
        <taxon>Craniata</taxon>
        <taxon>Vertebrata</taxon>
        <taxon>Euteleostomi</taxon>
        <taxon>Amphibia</taxon>
        <taxon>Batrachia</taxon>
        <taxon>Anura</taxon>
        <taxon>Neobatrachia</taxon>
        <taxon>Hyloidea</taxon>
        <taxon>Dendrobatidae</taxon>
        <taxon>Dendrobatinae</taxon>
        <taxon>Ranitomeya</taxon>
    </lineage>
</organism>
<evidence type="ECO:0000256" key="8">
    <source>
        <dbReference type="ARBA" id="ARBA00047899"/>
    </source>
</evidence>
<dbReference type="InterPro" id="IPR015022">
    <property type="entry name" value="MAST_pre-PK_dom"/>
</dbReference>
<feature type="region of interest" description="Disordered" evidence="10">
    <location>
        <begin position="747"/>
        <end position="777"/>
    </location>
</feature>
<keyword evidence="7" id="KW-0067">ATP-binding</keyword>
<dbReference type="Gene3D" id="1.20.1480.20">
    <property type="entry name" value="MAST3 pre-PK domain-like"/>
    <property type="match status" value="1"/>
</dbReference>
<feature type="domain" description="AGC-kinase C-terminal" evidence="12">
    <location>
        <begin position="672"/>
        <end position="741"/>
    </location>
</feature>
<keyword evidence="4" id="KW-0808">Transferase</keyword>
<feature type="region of interest" description="Disordered" evidence="10">
    <location>
        <begin position="863"/>
        <end position="950"/>
    </location>
</feature>
<evidence type="ECO:0000256" key="9">
    <source>
        <dbReference type="ARBA" id="ARBA00048679"/>
    </source>
</evidence>
<feature type="compositionally biased region" description="Polar residues" evidence="10">
    <location>
        <begin position="913"/>
        <end position="931"/>
    </location>
</feature>
<proteinExistence type="inferred from homology"/>
<evidence type="ECO:0000259" key="11">
    <source>
        <dbReference type="PROSITE" id="PS50011"/>
    </source>
</evidence>
<dbReference type="SUPFAM" id="SSF140482">
    <property type="entry name" value="MAST3 pre-PK domain-like"/>
    <property type="match status" value="1"/>
</dbReference>
<keyword evidence="5" id="KW-0547">Nucleotide-binding</keyword>
<feature type="region of interest" description="Disordered" evidence="10">
    <location>
        <begin position="230"/>
        <end position="278"/>
    </location>
</feature>
<dbReference type="EMBL" id="CAUEEQ010072136">
    <property type="protein sequence ID" value="CAJ0966111.1"/>
    <property type="molecule type" value="Genomic_DNA"/>
</dbReference>
<dbReference type="PANTHER" id="PTHR24356:SF414">
    <property type="entry name" value="NON-SPECIFIC SERINE_THREONINE PROTEIN KINASE"/>
    <property type="match status" value="1"/>
</dbReference>
<dbReference type="InterPro" id="IPR008271">
    <property type="entry name" value="Ser/Thr_kinase_AS"/>
</dbReference>
<feature type="compositionally biased region" description="Basic and acidic residues" evidence="10">
    <location>
        <begin position="932"/>
        <end position="941"/>
    </location>
</feature>
<evidence type="ECO:0000313" key="13">
    <source>
        <dbReference type="EMBL" id="CAJ0966111.1"/>
    </source>
</evidence>
<dbReference type="InterPro" id="IPR011009">
    <property type="entry name" value="Kinase-like_dom_sf"/>
</dbReference>
<dbReference type="InterPro" id="IPR023142">
    <property type="entry name" value="MAST_pre-PK_dom_sf"/>
</dbReference>
<keyword evidence="14" id="KW-1185">Reference proteome</keyword>
<evidence type="ECO:0000256" key="1">
    <source>
        <dbReference type="ARBA" id="ARBA00009903"/>
    </source>
</evidence>
<keyword evidence="6" id="KW-0418">Kinase</keyword>
<feature type="compositionally biased region" description="Basic and acidic residues" evidence="10">
    <location>
        <begin position="805"/>
        <end position="814"/>
    </location>
</feature>
<comment type="catalytic activity">
    <reaction evidence="9">
        <text>L-seryl-[protein] + ATP = O-phospho-L-seryl-[protein] + ADP + H(+)</text>
        <dbReference type="Rhea" id="RHEA:17989"/>
        <dbReference type="Rhea" id="RHEA-COMP:9863"/>
        <dbReference type="Rhea" id="RHEA-COMP:11604"/>
        <dbReference type="ChEBI" id="CHEBI:15378"/>
        <dbReference type="ChEBI" id="CHEBI:29999"/>
        <dbReference type="ChEBI" id="CHEBI:30616"/>
        <dbReference type="ChEBI" id="CHEBI:83421"/>
        <dbReference type="ChEBI" id="CHEBI:456216"/>
        <dbReference type="EC" id="2.7.11.1"/>
    </reaction>
</comment>
<keyword evidence="3" id="KW-0723">Serine/threonine-protein kinase</keyword>
<comment type="similarity">
    <text evidence="1">Belongs to the protein kinase superfamily. AGC Ser/Thr protein kinase family.</text>
</comment>
<evidence type="ECO:0000259" key="12">
    <source>
        <dbReference type="PROSITE" id="PS51285"/>
    </source>
</evidence>
<gene>
    <name evidence="13" type="ORF">RIMI_LOCUS20962111</name>
</gene>
<name>A0ABN9MHA9_9NEOB</name>
<evidence type="ECO:0000256" key="4">
    <source>
        <dbReference type="ARBA" id="ARBA00022679"/>
    </source>
</evidence>
<feature type="compositionally biased region" description="Polar residues" evidence="10">
    <location>
        <begin position="760"/>
        <end position="777"/>
    </location>
</feature>
<dbReference type="SUPFAM" id="SSF56112">
    <property type="entry name" value="Protein kinase-like (PK-like)"/>
    <property type="match status" value="2"/>
</dbReference>
<evidence type="ECO:0000313" key="14">
    <source>
        <dbReference type="Proteomes" id="UP001176940"/>
    </source>
</evidence>
<dbReference type="Gene3D" id="3.30.200.20">
    <property type="entry name" value="Phosphorylase Kinase, domain 1"/>
    <property type="match status" value="1"/>
</dbReference>
<accession>A0ABN9MHA9</accession>
<reference evidence="13" key="1">
    <citation type="submission" date="2023-07" db="EMBL/GenBank/DDBJ databases">
        <authorList>
            <person name="Stuckert A."/>
        </authorList>
    </citation>
    <scope>NUCLEOTIDE SEQUENCE</scope>
</reference>
<dbReference type="Gene3D" id="1.10.510.10">
    <property type="entry name" value="Transferase(Phosphotransferase) domain 1"/>
    <property type="match status" value="1"/>
</dbReference>
<dbReference type="SMART" id="SM00220">
    <property type="entry name" value="S_TKc"/>
    <property type="match status" value="1"/>
</dbReference>
<feature type="compositionally biased region" description="Basic and acidic residues" evidence="10">
    <location>
        <begin position="893"/>
        <end position="909"/>
    </location>
</feature>
<evidence type="ECO:0000256" key="7">
    <source>
        <dbReference type="ARBA" id="ARBA00022840"/>
    </source>
</evidence>
<comment type="caution">
    <text evidence="13">The sequence shown here is derived from an EMBL/GenBank/DDBJ whole genome shotgun (WGS) entry which is preliminary data.</text>
</comment>
<dbReference type="Pfam" id="PF08926">
    <property type="entry name" value="DUF1908"/>
    <property type="match status" value="1"/>
</dbReference>
<comment type="catalytic activity">
    <reaction evidence="8">
        <text>L-threonyl-[protein] + ATP = O-phospho-L-threonyl-[protein] + ADP + H(+)</text>
        <dbReference type="Rhea" id="RHEA:46608"/>
        <dbReference type="Rhea" id="RHEA-COMP:11060"/>
        <dbReference type="Rhea" id="RHEA-COMP:11605"/>
        <dbReference type="ChEBI" id="CHEBI:15378"/>
        <dbReference type="ChEBI" id="CHEBI:30013"/>
        <dbReference type="ChEBI" id="CHEBI:30616"/>
        <dbReference type="ChEBI" id="CHEBI:61977"/>
        <dbReference type="ChEBI" id="CHEBI:456216"/>
        <dbReference type="EC" id="2.7.11.1"/>
    </reaction>
</comment>
<protein>
    <recommendedName>
        <fullName evidence="2">non-specific serine/threonine protein kinase</fullName>
        <ecNumber evidence="2">2.7.11.1</ecNumber>
    </recommendedName>
</protein>
<feature type="region of interest" description="Disordered" evidence="10">
    <location>
        <begin position="798"/>
        <end position="843"/>
    </location>
</feature>
<dbReference type="InterPro" id="IPR050236">
    <property type="entry name" value="Ser_Thr_kinase_AGC"/>
</dbReference>
<dbReference type="Proteomes" id="UP001176940">
    <property type="component" value="Unassembled WGS sequence"/>
</dbReference>
<feature type="compositionally biased region" description="Polar residues" evidence="10">
    <location>
        <begin position="256"/>
        <end position="273"/>
    </location>
</feature>
<feature type="domain" description="Protein kinase" evidence="11">
    <location>
        <begin position="315"/>
        <end position="671"/>
    </location>
</feature>
<evidence type="ECO:0000256" key="10">
    <source>
        <dbReference type="SAM" id="MobiDB-lite"/>
    </source>
</evidence>
<dbReference type="PROSITE" id="PS51285">
    <property type="entry name" value="AGC_KINASE_CTER"/>
    <property type="match status" value="1"/>
</dbReference>
<sequence>MKRYKRFVDGKLRWYLLLGLRNLSLNLGSESRNHNTLLEDGYWIFPRLSPRKTPEQSIRLSVFRTRSVSDNKVEPREKQCPASLPGRQTLGRLQIKQILMVVNNSNLMNRPLQEVSPFLKGQFDCQQLSVADIVQALWEILFINHPDIVLLPPDGVLCFTHRLVVLLVEDCLSKNRQEQLTSEYLTDLRHNIRTLLHQTEKRSQYGDLAFMKQLAEKVLCVLEDPARSSERPITGQVSEDLGKTPEGDDECGENVTPETTDPNRSQPEPSSDLMTEPSALVNPDSGICGIPEIQESADDLIRSLIPAREPRMSDYETSKLIGCGAYGYSALGCGESLKIIFLRQLKNFQFRPIYIWTESYLLVGYSESAQDEFRSVHLVRHKDSEEIFAMKKMAKRNLDTPQRAKRAYLERDILTFADCPFVASMLCSFLTKSHLCMVMQLEVQSGAQVTAGDGDRGSLEVIQSPPNQVELEAFLLRFSLGGDCRTLLMTRGPFPVPLAHLYFAEAVLGVEYLHSYGVVHRDLKPDNLLITSAGHIKVTDFGLSKVGVMIPNTNTYKHSAEDISREFLDREVCGTPSYIAPEVILKQGYGRPVDWWSMGIILYEFLTGYTPFHGVSRSEVYENVVTGDIYWNRRCTPPLVVQNLITQLLRRNPERRLGTGGACEIKDHPFLRNLDFDNLLSQKPLYVPQLASDVDTSLFINHSNMKKHLVSEDEMGTSEDNEWFDFQNFTSSSERLSKLYTTTNGMMNNEYPKSPPECAPTSSTNISPEYTPTSSTDISEMQKEFVTASDRGDAIILPSLSQLSDHSDINKHLDSEDEEDPKSPPECAPKSSTNSSEMQKEFVTASDRGDAIIILPSLSQLSGHSDINKHLDSEDEEDPKSPPECAPKSSTDVSEKQKESVSVSDRDDVITILPSTSPLSAQGETKSTINLSKEEKSEKGKKEKKRRGSTLRRILSSCRRGLSRAAQDIVPVYQIKGISKLFKLCLPKVQCFCDSLTSPPSERQFNALLMSNGTGSGAPPENPCVRITTLNKSFSESFSLMFEEFIIRAYSAHSQELSPTVIPVDTGNEIGQIITGTLPKKKDIVYKTTP</sequence>
<dbReference type="Pfam" id="PF00069">
    <property type="entry name" value="Pkinase"/>
    <property type="match status" value="1"/>
</dbReference>
<dbReference type="InterPro" id="IPR000961">
    <property type="entry name" value="AGC-kinase_C"/>
</dbReference>
<evidence type="ECO:0000256" key="5">
    <source>
        <dbReference type="ARBA" id="ARBA00022741"/>
    </source>
</evidence>
<dbReference type="PROSITE" id="PS50011">
    <property type="entry name" value="PROTEIN_KINASE_DOM"/>
    <property type="match status" value="1"/>
</dbReference>
<evidence type="ECO:0000256" key="6">
    <source>
        <dbReference type="ARBA" id="ARBA00022777"/>
    </source>
</evidence>
<dbReference type="EC" id="2.7.11.1" evidence="2"/>
<dbReference type="InterPro" id="IPR000719">
    <property type="entry name" value="Prot_kinase_dom"/>
</dbReference>
<evidence type="ECO:0000256" key="2">
    <source>
        <dbReference type="ARBA" id="ARBA00012513"/>
    </source>
</evidence>
<dbReference type="PROSITE" id="PS00108">
    <property type="entry name" value="PROTEIN_KINASE_ST"/>
    <property type="match status" value="1"/>
</dbReference>